<feature type="region of interest" description="Disordered" evidence="1">
    <location>
        <begin position="409"/>
        <end position="447"/>
    </location>
</feature>
<dbReference type="SUPFAM" id="SSF46934">
    <property type="entry name" value="UBA-like"/>
    <property type="match status" value="1"/>
</dbReference>
<keyword evidence="4" id="KW-1185">Reference proteome</keyword>
<dbReference type="Pfam" id="PF02845">
    <property type="entry name" value="CUE"/>
    <property type="match status" value="1"/>
</dbReference>
<feature type="compositionally biased region" description="Gly residues" evidence="1">
    <location>
        <begin position="808"/>
        <end position="817"/>
    </location>
</feature>
<proteinExistence type="predicted"/>
<evidence type="ECO:0000313" key="4">
    <source>
        <dbReference type="Proteomes" id="UP000321570"/>
    </source>
</evidence>
<organism evidence="3 4">
    <name type="scientific">Hymenolepis diminuta</name>
    <name type="common">Rat tapeworm</name>
    <dbReference type="NCBI Taxonomy" id="6216"/>
    <lineage>
        <taxon>Eukaryota</taxon>
        <taxon>Metazoa</taxon>
        <taxon>Spiralia</taxon>
        <taxon>Lophotrochozoa</taxon>
        <taxon>Platyhelminthes</taxon>
        <taxon>Cestoda</taxon>
        <taxon>Eucestoda</taxon>
        <taxon>Cyclophyllidea</taxon>
        <taxon>Hymenolepididae</taxon>
        <taxon>Hymenolepis</taxon>
    </lineage>
</organism>
<dbReference type="InterPro" id="IPR052586">
    <property type="entry name" value="ASCC2"/>
</dbReference>
<accession>A0A564ZCF1</accession>
<dbReference type="PANTHER" id="PTHR21494:SF0">
    <property type="entry name" value="ACTIVATING SIGNAL COINTEGRATOR 1 COMPLEX SUBUNIT 2"/>
    <property type="match status" value="1"/>
</dbReference>
<feature type="region of interest" description="Disordered" evidence="1">
    <location>
        <begin position="606"/>
        <end position="657"/>
    </location>
</feature>
<dbReference type="InterPro" id="IPR009060">
    <property type="entry name" value="UBA-like_sf"/>
</dbReference>
<dbReference type="PANTHER" id="PTHR21494">
    <property type="entry name" value="ACTIVATING SIGNAL COINTEGRATOR 1 COMPLEX SUBUNIT 2 ASC-1 COMPLEX SUBUNIT P100"/>
    <property type="match status" value="1"/>
</dbReference>
<feature type="compositionally biased region" description="Basic and acidic residues" evidence="1">
    <location>
        <begin position="409"/>
        <end position="425"/>
    </location>
</feature>
<evidence type="ECO:0000259" key="2">
    <source>
        <dbReference type="PROSITE" id="PS51140"/>
    </source>
</evidence>
<dbReference type="InterPro" id="IPR003892">
    <property type="entry name" value="CUE"/>
</dbReference>
<gene>
    <name evidence="3" type="ORF">WMSIL1_LOCUS14104</name>
</gene>
<name>A0A564ZCF1_HYMDI</name>
<protein>
    <recommendedName>
        <fullName evidence="2">CUE domain-containing protein</fullName>
    </recommendedName>
</protein>
<feature type="compositionally biased region" description="Polar residues" evidence="1">
    <location>
        <begin position="759"/>
        <end position="769"/>
    </location>
</feature>
<evidence type="ECO:0000256" key="1">
    <source>
        <dbReference type="SAM" id="MobiDB-lite"/>
    </source>
</evidence>
<dbReference type="EMBL" id="CABIJS010000705">
    <property type="protein sequence ID" value="VUZ56538.1"/>
    <property type="molecule type" value="Genomic_DNA"/>
</dbReference>
<feature type="compositionally biased region" description="Basic and acidic residues" evidence="1">
    <location>
        <begin position="770"/>
        <end position="782"/>
    </location>
</feature>
<feature type="compositionally biased region" description="Polar residues" evidence="1">
    <location>
        <begin position="732"/>
        <end position="743"/>
    </location>
</feature>
<dbReference type="Proteomes" id="UP000321570">
    <property type="component" value="Unassembled WGS sequence"/>
</dbReference>
<dbReference type="Gene3D" id="1.10.8.10">
    <property type="entry name" value="DNA helicase RuvA subunit, C-terminal domain"/>
    <property type="match status" value="1"/>
</dbReference>
<feature type="region of interest" description="Disordered" evidence="1">
    <location>
        <begin position="701"/>
        <end position="827"/>
    </location>
</feature>
<reference evidence="3 4" key="1">
    <citation type="submission" date="2019-07" db="EMBL/GenBank/DDBJ databases">
        <authorList>
            <person name="Jastrzebski P J."/>
            <person name="Paukszto L."/>
            <person name="Jastrzebski P J."/>
        </authorList>
    </citation>
    <scope>NUCLEOTIDE SEQUENCE [LARGE SCALE GENOMIC DNA]</scope>
    <source>
        <strain evidence="3 4">WMS-il1</strain>
    </source>
</reference>
<feature type="region of interest" description="Disordered" evidence="1">
    <location>
        <begin position="567"/>
        <end position="589"/>
    </location>
</feature>
<dbReference type="PROSITE" id="PS51140">
    <property type="entry name" value="CUE"/>
    <property type="match status" value="1"/>
</dbReference>
<dbReference type="GO" id="GO:0043130">
    <property type="term" value="F:ubiquitin binding"/>
    <property type="evidence" value="ECO:0007669"/>
    <property type="project" value="InterPro"/>
</dbReference>
<dbReference type="AlphaFoldDB" id="A0A564ZCF1"/>
<feature type="domain" description="CUE" evidence="2">
    <location>
        <begin position="448"/>
        <end position="491"/>
    </location>
</feature>
<evidence type="ECO:0000313" key="3">
    <source>
        <dbReference type="EMBL" id="VUZ56538.1"/>
    </source>
</evidence>
<sequence length="855" mass="95775">MASSSEQQIIENNKSHPLTDSRYTCLRSVPLFRLPTQEEISVNDSLWLKEMNNLISYYSSIVTSSFDAFWNEVKFQDDLPLSVSSFLQYCPRSFRNLSLPRRYVDTILRLRTLVVLILKRASHPSESDTMVMRSFEHDELIYKSKLFEISSIIDLATLYGDRQRDIVASIFASIFKENSKFVIDAVSMMECAVMVLKVVETEVAKWQFDEKHKFVAPSSDSLDIVLKTIEYVVDASCNLGTFLSFLAPVNSSVADLCIRKGIVSSLAAFYDSTIVNIRAHILRCMTWSPEEKSGLMNRLAIAGASLVKTVRVGLIEPGLVNRIMLLVFGDDSNASKSQTLSDIFCTFIDVMMEMLNHNEFATVYTLLYPVADDISLVREASSSASVDKDHLDYLQSAFSRLCDESNAKRGDSAAEKKAKEDKDRAMQSSHSASPDAKVEEQSPQPCCSRSSEYQMLKVVFPDIENDLIERCLEYYNRDTGVIISALLDGSVPLSVTNPELAKPTPSFRPEQLWLGKQQKAASLQALSKEDKERVINLAASVWDDEDAIGGYNYGDNDDDGKEYEQIKRENERQSGGGRGEDLTYDDEYDDTFDCEMKVDIERAEEADVEAELANGQVSDQKPSRFQPPPSAPPSFSRGSVHDVHRKHRYRQDHSGAAGVLQQHRQNVLQIENPEEVRQRRQHYVEQRAIRRGVVKLPPRVNVPVQPMIPRSNQPPNMDSKGKPFNKPPAKNQIESDTPFTNQNRRGSTSGGGKGRDGRQFSNQPSAASNRETEANHPNEDRYNGGSGPFDRGGNRGRGSFSIGRGRRGTAGGGGGHGNDLQGTDSGAADDVYARRLKERYGTYNKRFMANRKRRG</sequence>